<dbReference type="STRING" id="78245.Xaut_2145"/>
<dbReference type="SUPFAM" id="SSF55811">
    <property type="entry name" value="Nudix"/>
    <property type="match status" value="1"/>
</dbReference>
<dbReference type="InterPro" id="IPR000086">
    <property type="entry name" value="NUDIX_hydrolase_dom"/>
</dbReference>
<dbReference type="GO" id="GO:0008893">
    <property type="term" value="F:guanosine-3',5'-bis(diphosphate) 3'-diphosphatase activity"/>
    <property type="evidence" value="ECO:0007669"/>
    <property type="project" value="TreeGrafter"/>
</dbReference>
<dbReference type="NCBIfam" id="NF001938">
    <property type="entry name" value="PRK00714.1-5"/>
    <property type="match status" value="1"/>
</dbReference>
<dbReference type="EMBL" id="CP000781">
    <property type="protein sequence ID" value="ABS67389.1"/>
    <property type="molecule type" value="Genomic_DNA"/>
</dbReference>
<gene>
    <name evidence="2" type="primary">rppH</name>
    <name evidence="2" type="synonym">nudH</name>
    <name evidence="4" type="ordered locus">Xaut_2145</name>
</gene>
<dbReference type="InterPro" id="IPR015797">
    <property type="entry name" value="NUDIX_hydrolase-like_dom_sf"/>
</dbReference>
<sequence>MSNRHDKKQDDLPYRPCVGLCVFNAAGKVFLGRRIGGPEHVDATHSWQLPQGGIDKGEEPFAAALRELYEETSMRSVTKLAEVGEWLSYDLPGRIAGEAWKGKYRGQTQKWFALRFTGLDAEINITRPGGGHHKPEFMDWRWESLDKVADLVVPFKRRVYDEVVKAFRPFSG</sequence>
<name>A7IH96_XANP2</name>
<evidence type="ECO:0000313" key="4">
    <source>
        <dbReference type="EMBL" id="ABS67389.1"/>
    </source>
</evidence>
<keyword evidence="5" id="KW-1185">Reference proteome</keyword>
<dbReference type="AlphaFoldDB" id="A7IH96"/>
<dbReference type="eggNOG" id="COG0494">
    <property type="taxonomic scope" value="Bacteria"/>
</dbReference>
<dbReference type="OrthoDB" id="9816040at2"/>
<dbReference type="Proteomes" id="UP000002417">
    <property type="component" value="Chromosome"/>
</dbReference>
<dbReference type="InterPro" id="IPR022927">
    <property type="entry name" value="RppH"/>
</dbReference>
<dbReference type="GO" id="GO:0006753">
    <property type="term" value="P:nucleoside phosphate metabolic process"/>
    <property type="evidence" value="ECO:0007669"/>
    <property type="project" value="TreeGrafter"/>
</dbReference>
<proteinExistence type="inferred from homology"/>
<protein>
    <recommendedName>
        <fullName evidence="2">RNA pyrophosphohydrolase</fullName>
        <ecNumber evidence="2">3.6.1.-</ecNumber>
    </recommendedName>
    <alternativeName>
        <fullName evidence="2">(Di)nucleoside polyphosphate hydrolase</fullName>
    </alternativeName>
</protein>
<dbReference type="PANTHER" id="PTHR11839:SF22">
    <property type="entry name" value="NUDIX HYDROLASE 26, CHLOROPLASTIC"/>
    <property type="match status" value="1"/>
</dbReference>
<dbReference type="CDD" id="cd03671">
    <property type="entry name" value="NUDIX_Ap4A_hydrolase_plant_like"/>
    <property type="match status" value="1"/>
</dbReference>
<dbReference type="Pfam" id="PF00293">
    <property type="entry name" value="NUDIX"/>
    <property type="match status" value="1"/>
</dbReference>
<reference evidence="4 5" key="1">
    <citation type="submission" date="2007-07" db="EMBL/GenBank/DDBJ databases">
        <title>Complete sequence of chromosome of Xanthobacter autotrophicus Py2.</title>
        <authorList>
            <consortium name="US DOE Joint Genome Institute"/>
            <person name="Copeland A."/>
            <person name="Lucas S."/>
            <person name="Lapidus A."/>
            <person name="Barry K."/>
            <person name="Glavina del Rio T."/>
            <person name="Hammon N."/>
            <person name="Israni S."/>
            <person name="Dalin E."/>
            <person name="Tice H."/>
            <person name="Pitluck S."/>
            <person name="Sims D."/>
            <person name="Brettin T."/>
            <person name="Bruce D."/>
            <person name="Detter J.C."/>
            <person name="Han C."/>
            <person name="Tapia R."/>
            <person name="Brainard J."/>
            <person name="Schmutz J."/>
            <person name="Larimer F."/>
            <person name="Land M."/>
            <person name="Hauser L."/>
            <person name="Kyrpides N."/>
            <person name="Kim E."/>
            <person name="Ensigns S.A."/>
            <person name="Richardson P."/>
        </authorList>
    </citation>
    <scope>NUCLEOTIDE SEQUENCE [LARGE SCALE GENOMIC DNA]</scope>
    <source>
        <strain evidence="5">ATCC BAA-1158 / Py2</strain>
    </source>
</reference>
<dbReference type="KEGG" id="xau:Xaut_2145"/>
<dbReference type="HAMAP" id="MF_00298">
    <property type="entry name" value="Nudix_RppH"/>
    <property type="match status" value="1"/>
</dbReference>
<feature type="short sequence motif" description="Nudix box" evidence="2">
    <location>
        <begin position="52"/>
        <end position="73"/>
    </location>
</feature>
<dbReference type="GO" id="GO:0019693">
    <property type="term" value="P:ribose phosphate metabolic process"/>
    <property type="evidence" value="ECO:0007669"/>
    <property type="project" value="TreeGrafter"/>
</dbReference>
<evidence type="ECO:0000256" key="2">
    <source>
        <dbReference type="HAMAP-Rule" id="MF_00298"/>
    </source>
</evidence>
<evidence type="ECO:0000259" key="3">
    <source>
        <dbReference type="PROSITE" id="PS51462"/>
    </source>
</evidence>
<evidence type="ECO:0000313" key="5">
    <source>
        <dbReference type="Proteomes" id="UP000002417"/>
    </source>
</evidence>
<comment type="cofactor">
    <cofactor evidence="2">
        <name>a divalent metal cation</name>
        <dbReference type="ChEBI" id="CHEBI:60240"/>
    </cofactor>
</comment>
<dbReference type="GO" id="GO:0034432">
    <property type="term" value="F:bis(5'-adenosyl)-pentaphosphatase activity"/>
    <property type="evidence" value="ECO:0007669"/>
    <property type="project" value="TreeGrafter"/>
</dbReference>
<dbReference type="Gene3D" id="3.90.79.10">
    <property type="entry name" value="Nucleoside Triphosphate Pyrophosphohydrolase"/>
    <property type="match status" value="1"/>
</dbReference>
<dbReference type="PhylomeDB" id="A7IH96"/>
<comment type="similarity">
    <text evidence="2">Belongs to the Nudix hydrolase family. RppH subfamily.</text>
</comment>
<accession>A7IH96</accession>
<keyword evidence="1 2" id="KW-0378">Hydrolase</keyword>
<dbReference type="HOGENOM" id="CLU_087195_3_0_5"/>
<dbReference type="PROSITE" id="PS51462">
    <property type="entry name" value="NUDIX"/>
    <property type="match status" value="1"/>
</dbReference>
<evidence type="ECO:0000256" key="1">
    <source>
        <dbReference type="ARBA" id="ARBA00022801"/>
    </source>
</evidence>
<dbReference type="PANTHER" id="PTHR11839">
    <property type="entry name" value="UDP/ADP-SUGAR PYROPHOSPHATASE"/>
    <property type="match status" value="1"/>
</dbReference>
<comment type="function">
    <text evidence="2">Accelerates the degradation of transcripts by removing pyrophosphate from the 5'-end of triphosphorylated RNA, leading to a more labile monophosphorylated state that can stimulate subsequent ribonuclease cleavage.</text>
</comment>
<organism evidence="4 5">
    <name type="scientific">Xanthobacter autotrophicus (strain ATCC BAA-1158 / Py2)</name>
    <dbReference type="NCBI Taxonomy" id="78245"/>
    <lineage>
        <taxon>Bacteria</taxon>
        <taxon>Pseudomonadati</taxon>
        <taxon>Pseudomonadota</taxon>
        <taxon>Alphaproteobacteria</taxon>
        <taxon>Hyphomicrobiales</taxon>
        <taxon>Xanthobacteraceae</taxon>
        <taxon>Xanthobacter</taxon>
    </lineage>
</organism>
<feature type="domain" description="Nudix hydrolase" evidence="3">
    <location>
        <begin position="13"/>
        <end position="165"/>
    </location>
</feature>
<dbReference type="EC" id="3.6.1.-" evidence="2"/>